<dbReference type="Pfam" id="PF01657">
    <property type="entry name" value="Stress-antifung"/>
    <property type="match status" value="1"/>
</dbReference>
<evidence type="ECO:0000259" key="3">
    <source>
        <dbReference type="PROSITE" id="PS51473"/>
    </source>
</evidence>
<evidence type="ECO:0000313" key="4">
    <source>
        <dbReference type="EMBL" id="KAJ4976259.1"/>
    </source>
</evidence>
<organism evidence="4 5">
    <name type="scientific">Protea cynaroides</name>
    <dbReference type="NCBI Taxonomy" id="273540"/>
    <lineage>
        <taxon>Eukaryota</taxon>
        <taxon>Viridiplantae</taxon>
        <taxon>Streptophyta</taxon>
        <taxon>Embryophyta</taxon>
        <taxon>Tracheophyta</taxon>
        <taxon>Spermatophyta</taxon>
        <taxon>Magnoliopsida</taxon>
        <taxon>Proteales</taxon>
        <taxon>Proteaceae</taxon>
        <taxon>Protea</taxon>
    </lineage>
</organism>
<dbReference type="PROSITE" id="PS51473">
    <property type="entry name" value="GNK2"/>
    <property type="match status" value="1"/>
</dbReference>
<comment type="caution">
    <text evidence="4">The sequence shown here is derived from an EMBL/GenBank/DDBJ whole genome shotgun (WGS) entry which is preliminary data.</text>
</comment>
<keyword evidence="5" id="KW-1185">Reference proteome</keyword>
<dbReference type="Gene3D" id="3.30.430.20">
    <property type="entry name" value="Gnk2 domain, C-X8-C-X2-C motif"/>
    <property type="match status" value="1"/>
</dbReference>
<accession>A0A9Q0QYC4</accession>
<dbReference type="InterPro" id="IPR002902">
    <property type="entry name" value="GNK2"/>
</dbReference>
<dbReference type="PANTHER" id="PTHR32099">
    <property type="entry name" value="CYSTEINE-RICH REPEAT SECRETORY PROTEIN"/>
    <property type="match status" value="1"/>
</dbReference>
<dbReference type="InterPro" id="IPR038408">
    <property type="entry name" value="GNK2_sf"/>
</dbReference>
<dbReference type="Proteomes" id="UP001141806">
    <property type="component" value="Unassembled WGS sequence"/>
</dbReference>
<dbReference type="CDD" id="cd23509">
    <property type="entry name" value="Gnk2-like"/>
    <property type="match status" value="1"/>
</dbReference>
<dbReference type="PANTHER" id="PTHR32099:SF110">
    <property type="entry name" value="CYSTEINE-RICH RECEPTOR-KINASE-LIKE PROTEIN"/>
    <property type="match status" value="1"/>
</dbReference>
<evidence type="ECO:0000313" key="5">
    <source>
        <dbReference type="Proteomes" id="UP001141806"/>
    </source>
</evidence>
<dbReference type="AlphaFoldDB" id="A0A9Q0QYC4"/>
<feature type="domain" description="Gnk2-homologous" evidence="3">
    <location>
        <begin position="1"/>
        <end position="80"/>
    </location>
</feature>
<dbReference type="OrthoDB" id="4062651at2759"/>
<evidence type="ECO:0000256" key="1">
    <source>
        <dbReference type="ARBA" id="ARBA00022729"/>
    </source>
</evidence>
<keyword evidence="2" id="KW-0677">Repeat</keyword>
<dbReference type="EMBL" id="JAMYWD010000003">
    <property type="protein sequence ID" value="KAJ4976259.1"/>
    <property type="molecule type" value="Genomic_DNA"/>
</dbReference>
<name>A0A9Q0QYC4_9MAGN</name>
<proteinExistence type="predicted"/>
<reference evidence="4" key="1">
    <citation type="journal article" date="2023" name="Plant J.">
        <title>The genome of the king protea, Protea cynaroides.</title>
        <authorList>
            <person name="Chang J."/>
            <person name="Duong T.A."/>
            <person name="Schoeman C."/>
            <person name="Ma X."/>
            <person name="Roodt D."/>
            <person name="Barker N."/>
            <person name="Li Z."/>
            <person name="Van de Peer Y."/>
            <person name="Mizrachi E."/>
        </authorList>
    </citation>
    <scope>NUCLEOTIDE SEQUENCE</scope>
    <source>
        <tissue evidence="4">Young leaves</tissue>
    </source>
</reference>
<sequence length="170" mass="19081">MTKAAIVAASNSERFTTQEANVTQSQKLYCLTQCSPDLTDNDYKRCLKSTINSLYGDRMQSVGGMAQSPSCNIRYEVYPFYLVTASAPAPLPEEQGISSRRSIVAIVVPVAAAGHRRIFQSQAASSEKLSPFYPPENRTDSWEYSKMVYLDTYRTVESWESYCSEDIDRV</sequence>
<evidence type="ECO:0000256" key="2">
    <source>
        <dbReference type="ARBA" id="ARBA00022737"/>
    </source>
</evidence>
<gene>
    <name evidence="4" type="ORF">NE237_001365</name>
</gene>
<keyword evidence="1" id="KW-0732">Signal</keyword>
<protein>
    <recommendedName>
        <fullName evidence="3">Gnk2-homologous domain-containing protein</fullName>
    </recommendedName>
</protein>